<protein>
    <submittedName>
        <fullName evidence="2">SAM-dependent methyltransferase</fullName>
    </submittedName>
</protein>
<evidence type="ECO:0000313" key="2">
    <source>
        <dbReference type="EMBL" id="OUQ11846.1"/>
    </source>
</evidence>
<comment type="caution">
    <text evidence="2">The sequence shown here is derived from an EMBL/GenBank/DDBJ whole genome shotgun (WGS) entry which is preliminary data.</text>
</comment>
<feature type="coiled-coil region" evidence="1">
    <location>
        <begin position="188"/>
        <end position="222"/>
    </location>
</feature>
<name>A0A1Y4R2P4_9ENTE</name>
<accession>A0A1Y4R2P4</accession>
<dbReference type="Proteomes" id="UP000196074">
    <property type="component" value="Unassembled WGS sequence"/>
</dbReference>
<dbReference type="PANTHER" id="PTHR38451:SF1">
    <property type="entry name" value="TRNA (ADENINE(22)-N(1))-METHYLTRANSFERASE"/>
    <property type="match status" value="1"/>
</dbReference>
<dbReference type="SUPFAM" id="SSF53335">
    <property type="entry name" value="S-adenosyl-L-methionine-dependent methyltransferases"/>
    <property type="match status" value="1"/>
</dbReference>
<proteinExistence type="predicted"/>
<evidence type="ECO:0000313" key="3">
    <source>
        <dbReference type="Proteomes" id="UP000196074"/>
    </source>
</evidence>
<dbReference type="EMBL" id="NFLC01000001">
    <property type="protein sequence ID" value="OUQ11846.1"/>
    <property type="molecule type" value="Genomic_DNA"/>
</dbReference>
<organism evidence="2 3">
    <name type="scientific">Enterococcus cecorum</name>
    <dbReference type="NCBI Taxonomy" id="44008"/>
    <lineage>
        <taxon>Bacteria</taxon>
        <taxon>Bacillati</taxon>
        <taxon>Bacillota</taxon>
        <taxon>Bacilli</taxon>
        <taxon>Lactobacillales</taxon>
        <taxon>Enterococcaceae</taxon>
        <taxon>Enterococcus</taxon>
    </lineage>
</organism>
<dbReference type="AlphaFoldDB" id="A0A1Y4R2P4"/>
<dbReference type="PIRSF" id="PIRSF018637">
    <property type="entry name" value="TrmK"/>
    <property type="match status" value="1"/>
</dbReference>
<dbReference type="Pfam" id="PF04816">
    <property type="entry name" value="TrmK"/>
    <property type="match status" value="1"/>
</dbReference>
<evidence type="ECO:0000256" key="1">
    <source>
        <dbReference type="SAM" id="Coils"/>
    </source>
</evidence>
<dbReference type="PANTHER" id="PTHR38451">
    <property type="entry name" value="TRNA (ADENINE(22)-N(1))-METHYLTRANSFERASE"/>
    <property type="match status" value="1"/>
</dbReference>
<gene>
    <name evidence="2" type="ORF">B5E88_00490</name>
</gene>
<dbReference type="InterPro" id="IPR006901">
    <property type="entry name" value="TrmK"/>
</dbReference>
<sequence>MNAQQLSKRLAKVGEFVPNQARLADIGSDHAYLPVRLMLANKISYAVCGEVVKGPYESAVHQVTLQGLADKITVRLADGLFAIEPSDNIDTITICGMGGTLIKQILLEGKEQITGEELLVLQPNVGEATLRKYLVANGYTIITEEILEENKNIYEIIVAKKLSQPTSLNEAQYLFGPHLMQSKTPIFIKKWQRELKQRQKVLQQLQKATTKHMEKITELEAEIKLIEEVLV</sequence>
<reference evidence="3" key="1">
    <citation type="submission" date="2017-04" db="EMBL/GenBank/DDBJ databases">
        <title>Function of individual gut microbiota members based on whole genome sequencing of pure cultures obtained from chicken caecum.</title>
        <authorList>
            <person name="Medvecky M."/>
            <person name="Cejkova D."/>
            <person name="Polansky O."/>
            <person name="Karasova D."/>
            <person name="Kubasova T."/>
            <person name="Cizek A."/>
            <person name="Rychlik I."/>
        </authorList>
    </citation>
    <scope>NUCLEOTIDE SEQUENCE [LARGE SCALE GENOMIC DNA]</scope>
    <source>
        <strain evidence="3">An144</strain>
    </source>
</reference>
<keyword evidence="2" id="KW-0489">Methyltransferase</keyword>
<dbReference type="Gene3D" id="3.40.50.150">
    <property type="entry name" value="Vaccinia Virus protein VP39"/>
    <property type="match status" value="1"/>
</dbReference>
<keyword evidence="2" id="KW-0808">Transferase</keyword>
<dbReference type="InterPro" id="IPR029063">
    <property type="entry name" value="SAM-dependent_MTases_sf"/>
</dbReference>
<keyword evidence="1" id="KW-0175">Coiled coil</keyword>
<dbReference type="GO" id="GO:0032259">
    <property type="term" value="P:methylation"/>
    <property type="evidence" value="ECO:0007669"/>
    <property type="project" value="UniProtKB-KW"/>
</dbReference>
<dbReference type="GO" id="GO:0160105">
    <property type="term" value="F:tRNA (adenine(22)-N1)-methyltransferase activity"/>
    <property type="evidence" value="ECO:0007669"/>
    <property type="project" value="InterPro"/>
</dbReference>
<dbReference type="RefSeq" id="WP_087213804.1">
    <property type="nucleotide sequence ID" value="NZ_NFLC01000001.1"/>
</dbReference>
<dbReference type="Gene3D" id="1.10.287.1890">
    <property type="match status" value="1"/>
</dbReference>